<organism evidence="3 4">
    <name type="scientific">Actinoplanes utahensis</name>
    <dbReference type="NCBI Taxonomy" id="1869"/>
    <lineage>
        <taxon>Bacteria</taxon>
        <taxon>Bacillati</taxon>
        <taxon>Actinomycetota</taxon>
        <taxon>Actinomycetes</taxon>
        <taxon>Micromonosporales</taxon>
        <taxon>Micromonosporaceae</taxon>
        <taxon>Actinoplanes</taxon>
    </lineage>
</organism>
<keyword evidence="2" id="KW-0812">Transmembrane</keyword>
<evidence type="ECO:0000256" key="1">
    <source>
        <dbReference type="SAM" id="MobiDB-lite"/>
    </source>
</evidence>
<dbReference type="AlphaFoldDB" id="A0A0A6UGN9"/>
<dbReference type="OrthoDB" id="3295701at2"/>
<comment type="caution">
    <text evidence="3">The sequence shown here is derived from an EMBL/GenBank/DDBJ whole genome shotgun (WGS) entry which is preliminary data.</text>
</comment>
<sequence>MDRVGPGCHPVPVTPHDDHSQRRQPLFFPVVIATVLLTIVGMVGGYLLAEQRERASEPVPSDSASDFPSEYPSGPPVKLVGKEPCIPETQTAGERAGAVGELRRVLYLKTKKSEVWICQDQAGSFYYHANRGSRADWVENTTALFLHNAQPDGRGGYTATAVDGKVFSVNSARLRITALDGASRVEEAVPE</sequence>
<keyword evidence="2" id="KW-0472">Membrane</keyword>
<evidence type="ECO:0000313" key="4">
    <source>
        <dbReference type="Proteomes" id="UP000054537"/>
    </source>
</evidence>
<evidence type="ECO:0000313" key="3">
    <source>
        <dbReference type="EMBL" id="KHD75205.1"/>
    </source>
</evidence>
<keyword evidence="4" id="KW-1185">Reference proteome</keyword>
<evidence type="ECO:0000256" key="2">
    <source>
        <dbReference type="SAM" id="Phobius"/>
    </source>
</evidence>
<feature type="transmembrane region" description="Helical" evidence="2">
    <location>
        <begin position="26"/>
        <end position="49"/>
    </location>
</feature>
<protein>
    <submittedName>
        <fullName evidence="3">Uncharacterized protein</fullName>
    </submittedName>
</protein>
<keyword evidence="2" id="KW-1133">Transmembrane helix</keyword>
<gene>
    <name evidence="3" type="ORF">MB27_24240</name>
</gene>
<name>A0A0A6UGN9_ACTUT</name>
<accession>A0A0A6UGN9</accession>
<dbReference type="STRING" id="1869.MB27_24240"/>
<proteinExistence type="predicted"/>
<dbReference type="Proteomes" id="UP000054537">
    <property type="component" value="Unassembled WGS sequence"/>
</dbReference>
<dbReference type="EMBL" id="JRTT01000030">
    <property type="protein sequence ID" value="KHD75205.1"/>
    <property type="molecule type" value="Genomic_DNA"/>
</dbReference>
<feature type="region of interest" description="Disordered" evidence="1">
    <location>
        <begin position="1"/>
        <end position="20"/>
    </location>
</feature>
<reference evidence="3 4" key="1">
    <citation type="submission" date="2014-10" db="EMBL/GenBank/DDBJ databases">
        <title>Draft genome sequence of Actinoplanes utahensis NRRL 12052.</title>
        <authorList>
            <person name="Velasco-Bucheli B."/>
            <person name="del Cerro C."/>
            <person name="Hormigo D."/>
            <person name="Garcia J.L."/>
            <person name="Acebal C."/>
            <person name="Arroyo M."/>
            <person name="de la Mata I."/>
        </authorList>
    </citation>
    <scope>NUCLEOTIDE SEQUENCE [LARGE SCALE GENOMIC DNA]</scope>
    <source>
        <strain evidence="3 4">NRRL 12052</strain>
    </source>
</reference>